<comment type="caution">
    <text evidence="1">The sequence shown here is derived from an EMBL/GenBank/DDBJ whole genome shotgun (WGS) entry which is preliminary data.</text>
</comment>
<gene>
    <name evidence="1" type="ORF">PUN28_011146</name>
</gene>
<organism evidence="1 2">
    <name type="scientific">Cardiocondyla obscurior</name>
    <dbReference type="NCBI Taxonomy" id="286306"/>
    <lineage>
        <taxon>Eukaryota</taxon>
        <taxon>Metazoa</taxon>
        <taxon>Ecdysozoa</taxon>
        <taxon>Arthropoda</taxon>
        <taxon>Hexapoda</taxon>
        <taxon>Insecta</taxon>
        <taxon>Pterygota</taxon>
        <taxon>Neoptera</taxon>
        <taxon>Endopterygota</taxon>
        <taxon>Hymenoptera</taxon>
        <taxon>Apocrita</taxon>
        <taxon>Aculeata</taxon>
        <taxon>Formicoidea</taxon>
        <taxon>Formicidae</taxon>
        <taxon>Myrmicinae</taxon>
        <taxon>Cardiocondyla</taxon>
    </lineage>
</organism>
<evidence type="ECO:0000313" key="2">
    <source>
        <dbReference type="Proteomes" id="UP001430953"/>
    </source>
</evidence>
<dbReference type="EMBL" id="JADYXP020000010">
    <property type="protein sequence ID" value="KAL0116084.1"/>
    <property type="molecule type" value="Genomic_DNA"/>
</dbReference>
<proteinExistence type="predicted"/>
<sequence>MIENRRRNEDVSHPECSFTDFPPRPSFVLPPVFFPPFRRHGLLVDISLTLVPKSPFPGFIFLPFRGLEYPPGMPRRLSYARCPRSSVTRSNPVLLSALVFHREAQTYERSESLIKLCTKDALQSQVSTPGFNSFLSLPLSLSLFFSGNKFGLIQFNSRAALPYHSHANLFPTALSPGIRITAA</sequence>
<reference evidence="1 2" key="1">
    <citation type="submission" date="2023-03" db="EMBL/GenBank/DDBJ databases">
        <title>High recombination rates correlate with genetic variation in Cardiocondyla obscurior ants.</title>
        <authorList>
            <person name="Errbii M."/>
        </authorList>
    </citation>
    <scope>NUCLEOTIDE SEQUENCE [LARGE SCALE GENOMIC DNA]</scope>
    <source>
        <strain evidence="1">Alpha-2009</strain>
        <tissue evidence="1">Whole body</tissue>
    </source>
</reference>
<name>A0AAW2FN09_9HYME</name>
<evidence type="ECO:0000313" key="1">
    <source>
        <dbReference type="EMBL" id="KAL0116084.1"/>
    </source>
</evidence>
<keyword evidence="2" id="KW-1185">Reference proteome</keyword>
<accession>A0AAW2FN09</accession>
<protein>
    <submittedName>
        <fullName evidence="1">Uncharacterized protein</fullName>
    </submittedName>
</protein>
<dbReference type="Proteomes" id="UP001430953">
    <property type="component" value="Unassembled WGS sequence"/>
</dbReference>
<dbReference type="AlphaFoldDB" id="A0AAW2FN09"/>